<dbReference type="Proteomes" id="UP000004994">
    <property type="component" value="Chromosome 5"/>
</dbReference>
<feature type="signal peptide" evidence="1">
    <location>
        <begin position="1"/>
        <end position="19"/>
    </location>
</feature>
<reference evidence="2" key="2">
    <citation type="submission" date="2019-01" db="UniProtKB">
        <authorList>
            <consortium name="EnsemblPlants"/>
        </authorList>
    </citation>
    <scope>IDENTIFICATION</scope>
    <source>
        <strain evidence="2">cv. Heinz 1706</strain>
    </source>
</reference>
<evidence type="ECO:0000313" key="2">
    <source>
        <dbReference type="EnsemblPlants" id="Solyc05g012174.1.1"/>
    </source>
</evidence>
<accession>A0A3Q7GGH0</accession>
<dbReference type="InParanoid" id="A0A3Q7GGH0"/>
<evidence type="ECO:0000256" key="1">
    <source>
        <dbReference type="SAM" id="SignalP"/>
    </source>
</evidence>
<organism evidence="2">
    <name type="scientific">Solanum lycopersicum</name>
    <name type="common">Tomato</name>
    <name type="synonym">Lycopersicon esculentum</name>
    <dbReference type="NCBI Taxonomy" id="4081"/>
    <lineage>
        <taxon>Eukaryota</taxon>
        <taxon>Viridiplantae</taxon>
        <taxon>Streptophyta</taxon>
        <taxon>Embryophyta</taxon>
        <taxon>Tracheophyta</taxon>
        <taxon>Spermatophyta</taxon>
        <taxon>Magnoliopsida</taxon>
        <taxon>eudicotyledons</taxon>
        <taxon>Gunneridae</taxon>
        <taxon>Pentapetalae</taxon>
        <taxon>asterids</taxon>
        <taxon>lamiids</taxon>
        <taxon>Solanales</taxon>
        <taxon>Solanaceae</taxon>
        <taxon>Solanoideae</taxon>
        <taxon>Solaneae</taxon>
        <taxon>Solanum</taxon>
        <taxon>Solanum subgen. Lycopersicon</taxon>
    </lineage>
</organism>
<dbReference type="EnsemblPlants" id="Solyc05g012174.1.1">
    <property type="protein sequence ID" value="Solyc05g012174.1.1"/>
    <property type="gene ID" value="Solyc05g012174.1"/>
</dbReference>
<keyword evidence="3" id="KW-1185">Reference proteome</keyword>
<evidence type="ECO:0000313" key="3">
    <source>
        <dbReference type="Proteomes" id="UP000004994"/>
    </source>
</evidence>
<dbReference type="AlphaFoldDB" id="A0A3Q7GGH0"/>
<keyword evidence="1" id="KW-0732">Signal</keyword>
<proteinExistence type="predicted"/>
<reference evidence="2" key="1">
    <citation type="journal article" date="2012" name="Nature">
        <title>The tomato genome sequence provides insights into fleshy fruit evolution.</title>
        <authorList>
            <consortium name="Tomato Genome Consortium"/>
        </authorList>
    </citation>
    <scope>NUCLEOTIDE SEQUENCE [LARGE SCALE GENOMIC DNA]</scope>
    <source>
        <strain evidence="2">cv. Heinz 1706</strain>
    </source>
</reference>
<name>A0A3Q7GGH0_SOLLC</name>
<protein>
    <submittedName>
        <fullName evidence="2">Uncharacterized protein</fullName>
    </submittedName>
</protein>
<sequence>MSSCSSTLFMLLLLVVASGTMVLSKDTCMTYLGPCADTDPCDANCCREKCLEQFKDKKPNPFCEESIAGDPHSVEKKKIKWSRMNVVLKK</sequence>
<dbReference type="Gramene" id="Solyc05g012174.1.1">
    <property type="protein sequence ID" value="Solyc05g012174.1.1"/>
    <property type="gene ID" value="Solyc05g012174.1"/>
</dbReference>
<feature type="chain" id="PRO_5018634559" evidence="1">
    <location>
        <begin position="20"/>
        <end position="90"/>
    </location>
</feature>